<sequence>MLKSLFISKVRIRVLEKYMADLDKSYHVRGLVRELGEEINAVRRELLNLKKADILFSTKDGNKIMYTVNKKCPIIWELRGMFFKESKIGKTLYDNLSTVEGIKVVIVTEAFLKEKYEIPTDIDMLFIGEMKIKDLSTVMSSLEKELGRVIKFAAMKVEDYEFGKKKRDPILMNALSKDKILILGKDSDLL</sequence>
<dbReference type="Proteomes" id="UP000033866">
    <property type="component" value="Unassembled WGS sequence"/>
</dbReference>
<comment type="caution">
    <text evidence="1">The sequence shown here is derived from an EMBL/GenBank/DDBJ whole genome shotgun (WGS) entry which is preliminary data.</text>
</comment>
<dbReference type="EMBL" id="LBPV01000025">
    <property type="protein sequence ID" value="KKP65376.1"/>
    <property type="molecule type" value="Genomic_DNA"/>
</dbReference>
<name>A0A0G0BNZ4_9BACT</name>
<reference evidence="1 2" key="1">
    <citation type="journal article" date="2015" name="Nature">
        <title>rRNA introns, odd ribosomes, and small enigmatic genomes across a large radiation of phyla.</title>
        <authorList>
            <person name="Brown C.T."/>
            <person name="Hug L.A."/>
            <person name="Thomas B.C."/>
            <person name="Sharon I."/>
            <person name="Castelle C.J."/>
            <person name="Singh A."/>
            <person name="Wilkins M.J."/>
            <person name="Williams K.H."/>
            <person name="Banfield J.F."/>
        </authorList>
    </citation>
    <scope>NUCLEOTIDE SEQUENCE [LARGE SCALE GENOMIC DNA]</scope>
</reference>
<organism evidence="1 2">
    <name type="scientific">candidate division WS6 bacterium GW2011_GWE1_34_7</name>
    <dbReference type="NCBI Taxonomy" id="1619093"/>
    <lineage>
        <taxon>Bacteria</taxon>
        <taxon>Candidatus Dojkabacteria</taxon>
    </lineage>
</organism>
<evidence type="ECO:0008006" key="3">
    <source>
        <dbReference type="Google" id="ProtNLM"/>
    </source>
</evidence>
<evidence type="ECO:0000313" key="1">
    <source>
        <dbReference type="EMBL" id="KKP65376.1"/>
    </source>
</evidence>
<gene>
    <name evidence="1" type="ORF">UR61_C0025G0002</name>
</gene>
<protein>
    <recommendedName>
        <fullName evidence="3">Transcriptional regulator</fullName>
    </recommendedName>
</protein>
<proteinExistence type="predicted"/>
<dbReference type="AlphaFoldDB" id="A0A0G0BNZ4"/>
<accession>A0A0G0BNZ4</accession>
<evidence type="ECO:0000313" key="2">
    <source>
        <dbReference type="Proteomes" id="UP000033866"/>
    </source>
</evidence>